<accession>A0A6A5K058</accession>
<keyword evidence="2" id="KW-1185">Reference proteome</keyword>
<dbReference type="EMBL" id="ML975440">
    <property type="protein sequence ID" value="KAF1829500.1"/>
    <property type="molecule type" value="Genomic_DNA"/>
</dbReference>
<dbReference type="OrthoDB" id="58416at2759"/>
<evidence type="ECO:0000313" key="2">
    <source>
        <dbReference type="Proteomes" id="UP000800040"/>
    </source>
</evidence>
<evidence type="ECO:0000313" key="1">
    <source>
        <dbReference type="EMBL" id="KAF1829500.1"/>
    </source>
</evidence>
<reference evidence="1" key="1">
    <citation type="submission" date="2020-01" db="EMBL/GenBank/DDBJ databases">
        <authorList>
            <consortium name="DOE Joint Genome Institute"/>
            <person name="Haridas S."/>
            <person name="Albert R."/>
            <person name="Binder M."/>
            <person name="Bloem J."/>
            <person name="Labutti K."/>
            <person name="Salamov A."/>
            <person name="Andreopoulos B."/>
            <person name="Baker S.E."/>
            <person name="Barry K."/>
            <person name="Bills G."/>
            <person name="Bluhm B.H."/>
            <person name="Cannon C."/>
            <person name="Castanera R."/>
            <person name="Culley D.E."/>
            <person name="Daum C."/>
            <person name="Ezra D."/>
            <person name="Gonzalez J.B."/>
            <person name="Henrissat B."/>
            <person name="Kuo A."/>
            <person name="Liang C."/>
            <person name="Lipzen A."/>
            <person name="Lutzoni F."/>
            <person name="Magnuson J."/>
            <person name="Mondo S."/>
            <person name="Nolan M."/>
            <person name="Ohm R."/>
            <person name="Pangilinan J."/>
            <person name="Park H.-J."/>
            <person name="Ramirez L."/>
            <person name="Alfaro M."/>
            <person name="Sun H."/>
            <person name="Tritt A."/>
            <person name="Yoshinaga Y."/>
            <person name="Zwiers L.-H."/>
            <person name="Turgeon B.G."/>
            <person name="Goodwin S.B."/>
            <person name="Spatafora J.W."/>
            <person name="Crous P.W."/>
            <person name="Grigoriev I.V."/>
        </authorList>
    </citation>
    <scope>NUCLEOTIDE SEQUENCE</scope>
    <source>
        <strain evidence="1">P77</strain>
    </source>
</reference>
<dbReference type="Proteomes" id="UP000800040">
    <property type="component" value="Unassembled WGS sequence"/>
</dbReference>
<sequence>MPPTHKPFSWETGPMALIPNPPTTETETRKYVVISNCLIRALNSVYIQAPHVPITEYMNFVGYCFAVYECVVATQPHSIAEGGPNKLSEWGNWLSSCATKRNNFSPGMCRGMMDDFFFTLHSAFQNNQDNTERKKGSEGLDRVNQVPVIWVNYDKKDGALPDVLKGGGKVRKWWIERKRAGWWKFGTCDGGVGREVRFGAPEM</sequence>
<protein>
    <submittedName>
        <fullName evidence="1">Uncharacterized protein</fullName>
    </submittedName>
</protein>
<organism evidence="1 2">
    <name type="scientific">Decorospora gaudefroyi</name>
    <dbReference type="NCBI Taxonomy" id="184978"/>
    <lineage>
        <taxon>Eukaryota</taxon>
        <taxon>Fungi</taxon>
        <taxon>Dikarya</taxon>
        <taxon>Ascomycota</taxon>
        <taxon>Pezizomycotina</taxon>
        <taxon>Dothideomycetes</taxon>
        <taxon>Pleosporomycetidae</taxon>
        <taxon>Pleosporales</taxon>
        <taxon>Pleosporineae</taxon>
        <taxon>Pleosporaceae</taxon>
        <taxon>Decorospora</taxon>
    </lineage>
</organism>
<gene>
    <name evidence="1" type="ORF">BDW02DRAFT_573917</name>
</gene>
<name>A0A6A5K058_9PLEO</name>
<dbReference type="AlphaFoldDB" id="A0A6A5K058"/>
<proteinExistence type="predicted"/>